<dbReference type="OMA" id="RVPKQVG"/>
<proteinExistence type="predicted"/>
<organism evidence="2 3">
    <name type="scientific">Orchesella cincta</name>
    <name type="common">Springtail</name>
    <name type="synonym">Podura cincta</name>
    <dbReference type="NCBI Taxonomy" id="48709"/>
    <lineage>
        <taxon>Eukaryota</taxon>
        <taxon>Metazoa</taxon>
        <taxon>Ecdysozoa</taxon>
        <taxon>Arthropoda</taxon>
        <taxon>Hexapoda</taxon>
        <taxon>Collembola</taxon>
        <taxon>Entomobryomorpha</taxon>
        <taxon>Entomobryoidea</taxon>
        <taxon>Orchesellidae</taxon>
        <taxon>Orchesellinae</taxon>
        <taxon>Orchesella</taxon>
    </lineage>
</organism>
<gene>
    <name evidence="2" type="ORF">Ocin01_09833</name>
</gene>
<accession>A0A1D2MV27</accession>
<feature type="region of interest" description="Disordered" evidence="1">
    <location>
        <begin position="181"/>
        <end position="202"/>
    </location>
</feature>
<evidence type="ECO:0000313" key="3">
    <source>
        <dbReference type="Proteomes" id="UP000094527"/>
    </source>
</evidence>
<sequence>MEETRMLLKWDGNPQGFLVTTAAVLVNIFAVVVSGIPSSVPTPILSSSPTAPESQMTTGRRVPKQVGLSVGATVASNTDHQSAETHHHHGHHGFVGEHHGMGHGHHHHHGDGKYFQYAHNPGYDEYEYGYRRGNDYHFQERYEKYGPSWNFKTKVKWGDKYGGYGEHYWDYNHAGSGHDDGGHGHGHYSEPVPTYENQPNSSNNRNKVAMIHKRQSDNKNGEAVGSKRIAAKPMEADSKPAEAREMPMLVLDSKTGQVIDTVTGNSYWLKPTAQPY</sequence>
<dbReference type="EMBL" id="LJIJ01000498">
    <property type="protein sequence ID" value="ODM96846.1"/>
    <property type="molecule type" value="Genomic_DNA"/>
</dbReference>
<feature type="region of interest" description="Disordered" evidence="1">
    <location>
        <begin position="42"/>
        <end position="62"/>
    </location>
</feature>
<evidence type="ECO:0000256" key="1">
    <source>
        <dbReference type="SAM" id="MobiDB-lite"/>
    </source>
</evidence>
<feature type="region of interest" description="Disordered" evidence="1">
    <location>
        <begin position="214"/>
        <end position="243"/>
    </location>
</feature>
<reference evidence="2 3" key="1">
    <citation type="journal article" date="2016" name="Genome Biol. Evol.">
        <title>Gene Family Evolution Reflects Adaptation to Soil Environmental Stressors in the Genome of the Collembolan Orchesella cincta.</title>
        <authorList>
            <person name="Faddeeva-Vakhrusheva A."/>
            <person name="Derks M.F."/>
            <person name="Anvar S.Y."/>
            <person name="Agamennone V."/>
            <person name="Suring W."/>
            <person name="Smit S."/>
            <person name="van Straalen N.M."/>
            <person name="Roelofs D."/>
        </authorList>
    </citation>
    <scope>NUCLEOTIDE SEQUENCE [LARGE SCALE GENOMIC DNA]</scope>
    <source>
        <tissue evidence="2">Mixed pool</tissue>
    </source>
</reference>
<feature type="compositionally biased region" description="Basic residues" evidence="1">
    <location>
        <begin position="101"/>
        <end position="110"/>
    </location>
</feature>
<name>A0A1D2MV27_ORCCI</name>
<comment type="caution">
    <text evidence="2">The sequence shown here is derived from an EMBL/GenBank/DDBJ whole genome shotgun (WGS) entry which is preliminary data.</text>
</comment>
<dbReference type="Proteomes" id="UP000094527">
    <property type="component" value="Unassembled WGS sequence"/>
</dbReference>
<evidence type="ECO:0000313" key="2">
    <source>
        <dbReference type="EMBL" id="ODM96846.1"/>
    </source>
</evidence>
<dbReference type="OrthoDB" id="8180894at2759"/>
<feature type="compositionally biased region" description="Polar residues" evidence="1">
    <location>
        <begin position="42"/>
        <end position="58"/>
    </location>
</feature>
<keyword evidence="3" id="KW-1185">Reference proteome</keyword>
<dbReference type="AlphaFoldDB" id="A0A1D2MV27"/>
<protein>
    <submittedName>
        <fullName evidence="2">Uncharacterized protein</fullName>
    </submittedName>
</protein>
<feature type="region of interest" description="Disordered" evidence="1">
    <location>
        <begin position="78"/>
        <end position="113"/>
    </location>
</feature>
<feature type="compositionally biased region" description="Basic and acidic residues" evidence="1">
    <location>
        <begin position="234"/>
        <end position="243"/>
    </location>
</feature>